<feature type="domain" description="DUF6534" evidence="3">
    <location>
        <begin position="168"/>
        <end position="253"/>
    </location>
</feature>
<dbReference type="PANTHER" id="PTHR40465:SF1">
    <property type="entry name" value="DUF6534 DOMAIN-CONTAINING PROTEIN"/>
    <property type="match status" value="1"/>
</dbReference>
<evidence type="ECO:0000259" key="3">
    <source>
        <dbReference type="Pfam" id="PF20152"/>
    </source>
</evidence>
<accession>A0A371CR31</accession>
<protein>
    <recommendedName>
        <fullName evidence="3">DUF6534 domain-containing protein</fullName>
    </recommendedName>
</protein>
<dbReference type="Proteomes" id="UP000256964">
    <property type="component" value="Unassembled WGS sequence"/>
</dbReference>
<evidence type="ECO:0000313" key="5">
    <source>
        <dbReference type="Proteomes" id="UP000256964"/>
    </source>
</evidence>
<feature type="transmembrane region" description="Helical" evidence="2">
    <location>
        <begin position="50"/>
        <end position="71"/>
    </location>
</feature>
<keyword evidence="2" id="KW-0472">Membrane</keyword>
<reference evidence="4 5" key="1">
    <citation type="journal article" date="2018" name="Biotechnol. Biofuels">
        <title>Integrative visual omics of the white-rot fungus Polyporus brumalis exposes the biotechnological potential of its oxidative enzymes for delignifying raw plant biomass.</title>
        <authorList>
            <person name="Miyauchi S."/>
            <person name="Rancon A."/>
            <person name="Drula E."/>
            <person name="Hage H."/>
            <person name="Chaduli D."/>
            <person name="Favel A."/>
            <person name="Grisel S."/>
            <person name="Henrissat B."/>
            <person name="Herpoel-Gimbert I."/>
            <person name="Ruiz-Duenas F.J."/>
            <person name="Chevret D."/>
            <person name="Hainaut M."/>
            <person name="Lin J."/>
            <person name="Wang M."/>
            <person name="Pangilinan J."/>
            <person name="Lipzen A."/>
            <person name="Lesage-Meessen L."/>
            <person name="Navarro D."/>
            <person name="Riley R."/>
            <person name="Grigoriev I.V."/>
            <person name="Zhou S."/>
            <person name="Raouche S."/>
            <person name="Rosso M.N."/>
        </authorList>
    </citation>
    <scope>NUCLEOTIDE SEQUENCE [LARGE SCALE GENOMIC DNA]</scope>
    <source>
        <strain evidence="4 5">BRFM 1820</strain>
    </source>
</reference>
<keyword evidence="5" id="KW-1185">Reference proteome</keyword>
<keyword evidence="2" id="KW-1133">Transmembrane helix</keyword>
<feature type="region of interest" description="Disordered" evidence="1">
    <location>
        <begin position="316"/>
        <end position="344"/>
    </location>
</feature>
<evidence type="ECO:0000313" key="4">
    <source>
        <dbReference type="EMBL" id="RDX42756.1"/>
    </source>
</evidence>
<name>A0A371CR31_9APHY</name>
<dbReference type="EMBL" id="KZ857477">
    <property type="protein sequence ID" value="RDX42756.1"/>
    <property type="molecule type" value="Genomic_DNA"/>
</dbReference>
<dbReference type="Pfam" id="PF20152">
    <property type="entry name" value="DUF6534"/>
    <property type="match status" value="1"/>
</dbReference>
<evidence type="ECO:0000256" key="2">
    <source>
        <dbReference type="SAM" id="Phobius"/>
    </source>
</evidence>
<feature type="transmembrane region" description="Helical" evidence="2">
    <location>
        <begin position="164"/>
        <end position="184"/>
    </location>
</feature>
<gene>
    <name evidence="4" type="ORF">OH76DRAFT_1410841</name>
</gene>
<feature type="transmembrane region" description="Helical" evidence="2">
    <location>
        <begin position="196"/>
        <end position="217"/>
    </location>
</feature>
<dbReference type="AlphaFoldDB" id="A0A371CR31"/>
<dbReference type="InterPro" id="IPR045339">
    <property type="entry name" value="DUF6534"/>
</dbReference>
<dbReference type="OrthoDB" id="2953893at2759"/>
<sequence length="344" mass="37267">MASQATTPIALLAGPQLVGMFLNWSLQGVLTIQVYFYYLWFARDSLWLKLLVFGLFSYEWVQTGLVTDFAFDNFVYGYGDRGALTAFHNTWFSVTIMSSIASAVVQCYFAWRICVIGRSKLLTAVVVTLSMAQMCVGIAGGIMLHVIDPSAASASTVTPVIGSWLGGAALVDIIIAVSMTILLLRAKSGIPKSDHIINRLIALVVETGTLTATVAIVDLVCFTAFSDTLLHECAALVLPKLYSNSLLASLNNRVFMRRLTDDTIAVDSYGMNGVTTFTSTANRDRFTAPSLRVSDRSHGERSGLQIHVHEVVLSDANDHKDGVPLDRTPSGSASDNKSPDDDLV</sequence>
<feature type="transmembrane region" description="Helical" evidence="2">
    <location>
        <begin position="91"/>
        <end position="109"/>
    </location>
</feature>
<dbReference type="STRING" id="139420.A0A371CR31"/>
<dbReference type="PANTHER" id="PTHR40465">
    <property type="entry name" value="CHROMOSOME 1, WHOLE GENOME SHOTGUN SEQUENCE"/>
    <property type="match status" value="1"/>
</dbReference>
<feature type="transmembrane region" description="Helical" evidence="2">
    <location>
        <begin position="20"/>
        <end position="38"/>
    </location>
</feature>
<proteinExistence type="predicted"/>
<keyword evidence="2" id="KW-0812">Transmembrane</keyword>
<organism evidence="4 5">
    <name type="scientific">Lentinus brumalis</name>
    <dbReference type="NCBI Taxonomy" id="2498619"/>
    <lineage>
        <taxon>Eukaryota</taxon>
        <taxon>Fungi</taxon>
        <taxon>Dikarya</taxon>
        <taxon>Basidiomycota</taxon>
        <taxon>Agaricomycotina</taxon>
        <taxon>Agaricomycetes</taxon>
        <taxon>Polyporales</taxon>
        <taxon>Polyporaceae</taxon>
        <taxon>Lentinus</taxon>
    </lineage>
</organism>
<feature type="transmembrane region" description="Helical" evidence="2">
    <location>
        <begin position="121"/>
        <end position="144"/>
    </location>
</feature>
<evidence type="ECO:0000256" key="1">
    <source>
        <dbReference type="SAM" id="MobiDB-lite"/>
    </source>
</evidence>